<gene>
    <name evidence="1" type="ordered locus">Acear_0643</name>
</gene>
<organism evidence="1 2">
    <name type="scientific">Acetohalobium arabaticum (strain ATCC 49924 / DSM 5501 / Z-7288)</name>
    <dbReference type="NCBI Taxonomy" id="574087"/>
    <lineage>
        <taxon>Bacteria</taxon>
        <taxon>Bacillati</taxon>
        <taxon>Bacillota</taxon>
        <taxon>Clostridia</taxon>
        <taxon>Halanaerobiales</taxon>
        <taxon>Halobacteroidaceae</taxon>
        <taxon>Acetohalobium</taxon>
    </lineage>
</organism>
<evidence type="ECO:0000313" key="1">
    <source>
        <dbReference type="EMBL" id="ADL12184.1"/>
    </source>
</evidence>
<accession>D9QVC5</accession>
<name>D9QVC5_ACEAZ</name>
<dbReference type="EMBL" id="CP002105">
    <property type="protein sequence ID" value="ADL12184.1"/>
    <property type="molecule type" value="Genomic_DNA"/>
</dbReference>
<protein>
    <submittedName>
        <fullName evidence="1">Uncharacterized protein</fullName>
    </submittedName>
</protein>
<dbReference type="KEGG" id="aar:Acear_0643"/>
<proteinExistence type="predicted"/>
<dbReference type="HOGENOM" id="CLU_3113347_0_0_9"/>
<dbReference type="STRING" id="574087.Acear_0643"/>
<reference evidence="1 2" key="1">
    <citation type="journal article" date="2010" name="Stand. Genomic Sci.">
        <title>Complete genome sequence of Acetohalobium arabaticum type strain (Z-7288).</title>
        <authorList>
            <person name="Sikorski J."/>
            <person name="Lapidus A."/>
            <person name="Chertkov O."/>
            <person name="Lucas S."/>
            <person name="Copeland A."/>
            <person name="Glavina Del Rio T."/>
            <person name="Nolan M."/>
            <person name="Tice H."/>
            <person name="Cheng J.F."/>
            <person name="Han C."/>
            <person name="Brambilla E."/>
            <person name="Pitluck S."/>
            <person name="Liolios K."/>
            <person name="Ivanova N."/>
            <person name="Mavromatis K."/>
            <person name="Mikhailova N."/>
            <person name="Pati A."/>
            <person name="Bruce D."/>
            <person name="Detter C."/>
            <person name="Tapia R."/>
            <person name="Goodwin L."/>
            <person name="Chen A."/>
            <person name="Palaniappan K."/>
            <person name="Land M."/>
            <person name="Hauser L."/>
            <person name="Chang Y.J."/>
            <person name="Jeffries C.D."/>
            <person name="Rohde M."/>
            <person name="Goker M."/>
            <person name="Spring S."/>
            <person name="Woyke T."/>
            <person name="Bristow J."/>
            <person name="Eisen J.A."/>
            <person name="Markowitz V."/>
            <person name="Hugenholtz P."/>
            <person name="Kyrpides N.C."/>
            <person name="Klenk H.P."/>
        </authorList>
    </citation>
    <scope>NUCLEOTIDE SEQUENCE [LARGE SCALE GENOMIC DNA]</scope>
    <source>
        <strain evidence="2">ATCC 49924 / DSM 5501 / Z-7288</strain>
    </source>
</reference>
<keyword evidence="2" id="KW-1185">Reference proteome</keyword>
<dbReference type="RefSeq" id="WP_013277630.1">
    <property type="nucleotide sequence ID" value="NC_014378.1"/>
</dbReference>
<evidence type="ECO:0000313" key="2">
    <source>
        <dbReference type="Proteomes" id="UP000001661"/>
    </source>
</evidence>
<sequence length="50" mass="6006">MNKDNTNLLTKFIDWLGNKPVNKQQMLNETNYLLKDKSARKIYDFLEKDD</sequence>
<dbReference type="Proteomes" id="UP000001661">
    <property type="component" value="Chromosome"/>
</dbReference>
<dbReference type="AlphaFoldDB" id="D9QVC5"/>